<proteinExistence type="predicted"/>
<reference evidence="1 2" key="1">
    <citation type="journal article" date="2018" name="BMC Genomics">
        <title>The genome of Naegleria lovaniensis, the basis for a comparative approach to unravel pathogenicity factors of the human pathogenic amoeba N. fowleri.</title>
        <authorList>
            <person name="Liechti N."/>
            <person name="Schurch N."/>
            <person name="Bruggmann R."/>
            <person name="Wittwer M."/>
        </authorList>
    </citation>
    <scope>NUCLEOTIDE SEQUENCE [LARGE SCALE GENOMIC DNA]</scope>
    <source>
        <strain evidence="1 2">ATCC 30569</strain>
    </source>
</reference>
<organism evidence="1 2">
    <name type="scientific">Naegleria lovaniensis</name>
    <name type="common">Amoeba</name>
    <dbReference type="NCBI Taxonomy" id="51637"/>
    <lineage>
        <taxon>Eukaryota</taxon>
        <taxon>Discoba</taxon>
        <taxon>Heterolobosea</taxon>
        <taxon>Tetramitia</taxon>
        <taxon>Eutetramitia</taxon>
        <taxon>Vahlkampfiidae</taxon>
        <taxon>Naegleria</taxon>
    </lineage>
</organism>
<dbReference type="AlphaFoldDB" id="A0AA88KXB8"/>
<dbReference type="GeneID" id="68102206"/>
<dbReference type="Proteomes" id="UP000816034">
    <property type="component" value="Unassembled WGS sequence"/>
</dbReference>
<evidence type="ECO:0000313" key="2">
    <source>
        <dbReference type="Proteomes" id="UP000816034"/>
    </source>
</evidence>
<dbReference type="RefSeq" id="XP_044555069.1">
    <property type="nucleotide sequence ID" value="XM_044699974.1"/>
</dbReference>
<keyword evidence="2" id="KW-1185">Reference proteome</keyword>
<comment type="caution">
    <text evidence="1">The sequence shown here is derived from an EMBL/GenBank/DDBJ whole genome shotgun (WGS) entry which is preliminary data.</text>
</comment>
<protein>
    <submittedName>
        <fullName evidence="1">Uncharacterized protein</fullName>
    </submittedName>
</protein>
<gene>
    <name evidence="1" type="ORF">C9374_009752</name>
</gene>
<sequence>MPIDDSYLPCGYESGDDEIFLEVLNNSNITIVDGKIQEDSIQKCCPQALYSLPGTVWEEISMEVKMKIYLQLFLKDAKITHLTPTSAKQLLKMLYKLPEFIRITIKDG</sequence>
<dbReference type="EMBL" id="PYSW02000003">
    <property type="protein sequence ID" value="KAG2393175.1"/>
    <property type="molecule type" value="Genomic_DNA"/>
</dbReference>
<name>A0AA88KXB8_NAELO</name>
<evidence type="ECO:0000313" key="1">
    <source>
        <dbReference type="EMBL" id="KAG2393175.1"/>
    </source>
</evidence>
<accession>A0AA88KXB8</accession>